<evidence type="ECO:0000259" key="4">
    <source>
        <dbReference type="Pfam" id="PF10377"/>
    </source>
</evidence>
<dbReference type="GO" id="GO:0000422">
    <property type="term" value="P:autophagy of mitochondrion"/>
    <property type="evidence" value="ECO:0007669"/>
    <property type="project" value="TreeGrafter"/>
</dbReference>
<organism evidence="5">
    <name type="scientific">Brachionus koreanus</name>
    <dbReference type="NCBI Taxonomy" id="1199090"/>
    <lineage>
        <taxon>Eukaryota</taxon>
        <taxon>Metazoa</taxon>
        <taxon>Spiralia</taxon>
        <taxon>Gnathifera</taxon>
        <taxon>Rotifera</taxon>
        <taxon>Eurotatoria</taxon>
        <taxon>Monogononta</taxon>
        <taxon>Pseudotrocha</taxon>
        <taxon>Ploima</taxon>
        <taxon>Brachionidae</taxon>
        <taxon>Brachionus</taxon>
    </lineage>
</organism>
<feature type="coiled-coil region" evidence="3">
    <location>
        <begin position="671"/>
        <end position="698"/>
    </location>
</feature>
<feature type="coiled-coil region" evidence="3">
    <location>
        <begin position="808"/>
        <end position="842"/>
    </location>
</feature>
<dbReference type="GO" id="GO:1990316">
    <property type="term" value="C:Atg1/ULK1 kinase complex"/>
    <property type="evidence" value="ECO:0007669"/>
    <property type="project" value="TreeGrafter"/>
</dbReference>
<accession>A0A2Z4EUM3</accession>
<evidence type="ECO:0000256" key="1">
    <source>
        <dbReference type="ARBA" id="ARBA00023006"/>
    </source>
</evidence>
<dbReference type="InterPro" id="IPR040040">
    <property type="entry name" value="ATG11"/>
</dbReference>
<dbReference type="Pfam" id="PF10377">
    <property type="entry name" value="ATG11"/>
    <property type="match status" value="1"/>
</dbReference>
<feature type="domain" description="Autophagy-related protein 11 C-terminal" evidence="4">
    <location>
        <begin position="897"/>
        <end position="1059"/>
    </location>
</feature>
<dbReference type="GO" id="GO:0061709">
    <property type="term" value="P:reticulophagy"/>
    <property type="evidence" value="ECO:0007669"/>
    <property type="project" value="TreeGrafter"/>
</dbReference>
<dbReference type="GO" id="GO:0034517">
    <property type="term" value="P:ribophagy"/>
    <property type="evidence" value="ECO:0007669"/>
    <property type="project" value="TreeGrafter"/>
</dbReference>
<dbReference type="GO" id="GO:0060090">
    <property type="term" value="F:molecular adaptor activity"/>
    <property type="evidence" value="ECO:0007669"/>
    <property type="project" value="TreeGrafter"/>
</dbReference>
<proteinExistence type="evidence at transcript level"/>
<sequence>MIYVCRIDTGNRHIFDFADGIENVGSLASVIEKQFKIDKNKQIMLISGGEVLDDYQRKFYGFGFGCEESPIYLIDKTNVERREPPVIQTQLDSLNFDDLKQEINSAFLLKPSFQTLHTRSLLTIKVNDFNKYLNQLCQSLYDEQYWQYQGYLALIANLDDYLSSFKKKEQTVKDKFDFFFNNVNRYKNMMKNMNKYLEVLSKTRVLSTLLSSKSSSSESSQPFVLNQSTNNLKTTLNKTPIKNQLTRNKSSDLYSSTSTQSINNLANLSENLNSRNLLENFSEDISLLDWIKSTDNKNRLEIVVEETRDIFENFEKNQRWHDLSNEINEMLTQVEENSQFKEIEGLTKRLEDLKNLLEESNRLLLGQNEITETFRANYERATSLKDESVLKDLCKAHVAQLEIFKNNHSKMVEIATKINKAKLELIKVIHSRLQWIMQIQKKVGDYDFRIQIFFKQLKRVNIRLKLMEQLQKAPYVYVYSMKETLRRVEFSKSYNQFAKLVHQLINKLYENELNQRKLFSLKTMSLSQHFILKILFPSLNEQFEPLLSELRLNVDEKLPKIDQPEVDQIENEIMNVLKANESCPATSPSLSSCESFSSQASPSASASETSASTIQVNSSINFDNEPFILKELNIDLNTPQSKFKVTNESADELKHINRLTDFIQHSDSQISSDMNRKILELKKTVENLRQNLNLTKDMFLDYQTNIRDHVSKLIECNQMISNVDKTDKSEFYKKVANQVENFLDESSSEKIDSDLEEYFVVMLKEKIENFKKTQNAKLIQMKKNNNAENQIKFNEAINRVAISKDKKIEELNEKEKNYLEKIASLELEIKKLKTKLSHESNLTLTNVEIDTNKTTDELLHCDQIEANSKLKELMLQEKINELKKQLDMFHTLPLTDNFYETIQINSCNTDDLVLAVYSEEHGAYRVVYKTSNYLHFVYSAVFKNFEQKLCIKSNNSGSKLNTINISQYSSSPQNDQSDIVHLNENVANNQDESQPTQSILNSVQADSSSAECSENIFNSEKQPQWFVGKVLLKEFCVARRENNRFKIPAGTRFYRVRLKHYSLF</sequence>
<keyword evidence="1" id="KW-0072">Autophagy</keyword>
<dbReference type="GO" id="GO:0034045">
    <property type="term" value="C:phagophore assembly site membrane"/>
    <property type="evidence" value="ECO:0007669"/>
    <property type="project" value="TreeGrafter"/>
</dbReference>
<dbReference type="GO" id="GO:0034727">
    <property type="term" value="P:piecemeal microautophagy of the nucleus"/>
    <property type="evidence" value="ECO:0007669"/>
    <property type="project" value="TreeGrafter"/>
</dbReference>
<dbReference type="PANTHER" id="PTHR13222">
    <property type="entry name" value="RB1-INDUCIBLE COILED-COIL"/>
    <property type="match status" value="1"/>
</dbReference>
<dbReference type="GO" id="GO:0000045">
    <property type="term" value="P:autophagosome assembly"/>
    <property type="evidence" value="ECO:0007669"/>
    <property type="project" value="InterPro"/>
</dbReference>
<dbReference type="InterPro" id="IPR019460">
    <property type="entry name" value="Atg11_C"/>
</dbReference>
<gene>
    <name evidence="5" type="primary">Atg17</name>
</gene>
<keyword evidence="2 3" id="KW-0175">Coiled coil</keyword>
<evidence type="ECO:0000256" key="3">
    <source>
        <dbReference type="SAM" id="Coils"/>
    </source>
</evidence>
<evidence type="ECO:0000313" key="5">
    <source>
        <dbReference type="EMBL" id="AWV66677.1"/>
    </source>
</evidence>
<evidence type="ECO:0000256" key="2">
    <source>
        <dbReference type="ARBA" id="ARBA00023054"/>
    </source>
</evidence>
<reference evidence="5" key="1">
    <citation type="journal article" date="2018" name="Aquat. Toxicol.">
        <title>Genome-wide identification of 99 autophagy-related (Atg) genes in the monogonont rotifer Brachionus spp. and transcriptional modulation in response to cadmium.</title>
        <authorList>
            <person name="Kang H.M."/>
            <person name="Lee J.S."/>
            <person name="Kim M.S."/>
            <person name="Lee Y.H."/>
            <person name="Jung J.H."/>
            <person name="Hagiwara A."/>
            <person name="Zhou B."/>
            <person name="Lee J.S."/>
            <person name="Jeong C.B."/>
        </authorList>
    </citation>
    <scope>NUCLEOTIDE SEQUENCE</scope>
</reference>
<dbReference type="GO" id="GO:0019901">
    <property type="term" value="F:protein kinase binding"/>
    <property type="evidence" value="ECO:0007669"/>
    <property type="project" value="TreeGrafter"/>
</dbReference>
<dbReference type="AlphaFoldDB" id="A0A2Z4EUM3"/>
<name>A0A2Z4EUM3_9BILA</name>
<dbReference type="PANTHER" id="PTHR13222:SF1">
    <property type="entry name" value="RB1-INDUCIBLE COILED-COIL PROTEIN 1"/>
    <property type="match status" value="1"/>
</dbReference>
<dbReference type="EMBL" id="MH231870">
    <property type="protein sequence ID" value="AWV66677.1"/>
    <property type="molecule type" value="mRNA"/>
</dbReference>
<protein>
    <submittedName>
        <fullName evidence="5">RB1-inducible coiled-coil protein 1</fullName>
    </submittedName>
</protein>
<dbReference type="GO" id="GO:0061723">
    <property type="term" value="P:glycophagy"/>
    <property type="evidence" value="ECO:0007669"/>
    <property type="project" value="TreeGrafter"/>
</dbReference>
<reference evidence="5" key="2">
    <citation type="submission" date="2018-04" db="EMBL/GenBank/DDBJ databases">
        <authorList>
            <person name="Go L.Y."/>
            <person name="Mitchell J.A."/>
        </authorList>
    </citation>
    <scope>NUCLEOTIDE SEQUENCE</scope>
</reference>